<dbReference type="Proteomes" id="UP000015102">
    <property type="component" value="Unassembled WGS sequence"/>
</dbReference>
<dbReference type="EnsemblMetazoa" id="MESCA007370-RA">
    <property type="protein sequence ID" value="MESCA007370-PA"/>
    <property type="gene ID" value="MESCA007370"/>
</dbReference>
<keyword evidence="4" id="KW-0963">Cytoplasm</keyword>
<dbReference type="HOGENOM" id="CLU_086145_0_0_1"/>
<dbReference type="GO" id="GO:0009968">
    <property type="term" value="P:negative regulation of signal transduction"/>
    <property type="evidence" value="ECO:0007669"/>
    <property type="project" value="InterPro"/>
</dbReference>
<dbReference type="PANTHER" id="PTHR12478">
    <property type="entry name" value="DNA-DAMAGE-INDUCIBLE TRANSCRIPT 4 PROTEIN DDIT4"/>
    <property type="match status" value="1"/>
</dbReference>
<dbReference type="InterPro" id="IPR038281">
    <property type="entry name" value="RTP801-like_C_sf"/>
</dbReference>
<evidence type="ECO:0000256" key="2">
    <source>
        <dbReference type="ARBA" id="ARBA00010670"/>
    </source>
</evidence>
<evidence type="ECO:0000256" key="6">
    <source>
        <dbReference type="ARBA" id="ARBA00059352"/>
    </source>
</evidence>
<reference evidence="8" key="1">
    <citation type="submission" date="2013-02" db="EMBL/GenBank/DDBJ databases">
        <authorList>
            <person name="Hughes D."/>
        </authorList>
    </citation>
    <scope>NUCLEOTIDE SEQUENCE</scope>
    <source>
        <strain>Durham</strain>
        <strain evidence="8">NC isolate 2 -- Noor lab</strain>
    </source>
</reference>
<dbReference type="GO" id="GO:0008258">
    <property type="term" value="P:head involution"/>
    <property type="evidence" value="ECO:0007669"/>
    <property type="project" value="UniProtKB-ARBA"/>
</dbReference>
<dbReference type="EMBL" id="CAQQ02050234">
    <property type="status" value="NOT_ANNOTATED_CDS"/>
    <property type="molecule type" value="Genomic_DNA"/>
</dbReference>
<evidence type="ECO:0000256" key="4">
    <source>
        <dbReference type="ARBA" id="ARBA00022490"/>
    </source>
</evidence>
<dbReference type="InterPro" id="IPR012918">
    <property type="entry name" value="RTP801-like"/>
</dbReference>
<keyword evidence="5" id="KW-0053">Apoptosis</keyword>
<dbReference type="EMBL" id="CAQQ02050235">
    <property type="status" value="NOT_ANNOTATED_CDS"/>
    <property type="molecule type" value="Genomic_DNA"/>
</dbReference>
<dbReference type="AlphaFoldDB" id="T1GUF8"/>
<accession>T1GUF8</accession>
<comment type="similarity">
    <text evidence="2">Belongs to the DDIT4 family.</text>
</comment>
<dbReference type="GO" id="GO:0006915">
    <property type="term" value="P:apoptotic process"/>
    <property type="evidence" value="ECO:0007669"/>
    <property type="project" value="UniProtKB-KW"/>
</dbReference>
<sequence>MEISLPNQEQYVIGSTNKKDWKSSLTIPLPKNSSSCHKKSKCAQEKCENKSSISRNTTDSLYNFNIVYNIFDDSERIAAINSICSRLQNELRAAKSRNLDCTEVLLPDDLLTKIAAEIYNLSEKEPCGLKGCAIFIGFEDEYANMRRIASLKMDPNTLSTFELYLVIKQDGSGWHNILPQFLKNLAKSSTIVISSNYELTKTKLY</sequence>
<evidence type="ECO:0008006" key="9">
    <source>
        <dbReference type="Google" id="ProtNLM"/>
    </source>
</evidence>
<comment type="subcellular location">
    <subcellularLocation>
        <location evidence="1">Cytoplasm</location>
    </subcellularLocation>
</comment>
<keyword evidence="8" id="KW-1185">Reference proteome</keyword>
<evidence type="ECO:0000313" key="7">
    <source>
        <dbReference type="EnsemblMetazoa" id="MESCA007370-PA"/>
    </source>
</evidence>
<evidence type="ECO:0000256" key="5">
    <source>
        <dbReference type="ARBA" id="ARBA00022703"/>
    </source>
</evidence>
<dbReference type="PANTHER" id="PTHR12478:SF16">
    <property type="entry name" value="PROTEIN CHARYBDE-RELATED"/>
    <property type="match status" value="1"/>
</dbReference>
<keyword evidence="3" id="KW-0217">Developmental protein</keyword>
<evidence type="ECO:0000256" key="3">
    <source>
        <dbReference type="ARBA" id="ARBA00022473"/>
    </source>
</evidence>
<dbReference type="FunFam" id="3.90.470.40:FF:000003">
    <property type="entry name" value="Charybde, isoform E"/>
    <property type="match status" value="1"/>
</dbReference>
<evidence type="ECO:0000313" key="8">
    <source>
        <dbReference type="Proteomes" id="UP000015102"/>
    </source>
</evidence>
<comment type="function">
    <text evidence="6">Inhibits cell growth by regulating the Tor pathway upstream of the Tsc1-Tsc2 complex and downstream of Akt1. Acts as a cell death activator during head development.</text>
</comment>
<name>T1GUF8_MEGSC</name>
<dbReference type="GO" id="GO:0006979">
    <property type="term" value="P:response to oxidative stress"/>
    <property type="evidence" value="ECO:0007669"/>
    <property type="project" value="UniProtKB-ARBA"/>
</dbReference>
<evidence type="ECO:0000256" key="1">
    <source>
        <dbReference type="ARBA" id="ARBA00004496"/>
    </source>
</evidence>
<dbReference type="GO" id="GO:0005737">
    <property type="term" value="C:cytoplasm"/>
    <property type="evidence" value="ECO:0007669"/>
    <property type="project" value="UniProtKB-SubCell"/>
</dbReference>
<proteinExistence type="inferred from homology"/>
<dbReference type="STRING" id="36166.T1GUF8"/>
<organism evidence="7 8">
    <name type="scientific">Megaselia scalaris</name>
    <name type="common">Humpbacked fly</name>
    <name type="synonym">Phora scalaris</name>
    <dbReference type="NCBI Taxonomy" id="36166"/>
    <lineage>
        <taxon>Eukaryota</taxon>
        <taxon>Metazoa</taxon>
        <taxon>Ecdysozoa</taxon>
        <taxon>Arthropoda</taxon>
        <taxon>Hexapoda</taxon>
        <taxon>Insecta</taxon>
        <taxon>Pterygota</taxon>
        <taxon>Neoptera</taxon>
        <taxon>Endopterygota</taxon>
        <taxon>Diptera</taxon>
        <taxon>Brachycera</taxon>
        <taxon>Muscomorpha</taxon>
        <taxon>Platypezoidea</taxon>
        <taxon>Phoridae</taxon>
        <taxon>Megaseliini</taxon>
        <taxon>Megaselia</taxon>
    </lineage>
</organism>
<dbReference type="Gene3D" id="3.90.470.40">
    <property type="entry name" value="RTP801-like"/>
    <property type="match status" value="1"/>
</dbReference>
<dbReference type="Pfam" id="PF07809">
    <property type="entry name" value="RTP801_C"/>
    <property type="match status" value="1"/>
</dbReference>
<dbReference type="GO" id="GO:0045926">
    <property type="term" value="P:negative regulation of growth"/>
    <property type="evidence" value="ECO:0007669"/>
    <property type="project" value="UniProtKB-ARBA"/>
</dbReference>
<reference evidence="7" key="2">
    <citation type="submission" date="2015-06" db="UniProtKB">
        <authorList>
            <consortium name="EnsemblMetazoa"/>
        </authorList>
    </citation>
    <scope>IDENTIFICATION</scope>
</reference>
<dbReference type="GO" id="GO:0032006">
    <property type="term" value="P:regulation of TOR signaling"/>
    <property type="evidence" value="ECO:0007669"/>
    <property type="project" value="UniProtKB-ARBA"/>
</dbReference>
<protein>
    <recommendedName>
        <fullName evidence="9">Protein charybde</fullName>
    </recommendedName>
</protein>